<evidence type="ECO:0000313" key="2">
    <source>
        <dbReference type="Proteomes" id="UP001150924"/>
    </source>
</evidence>
<dbReference type="AlphaFoldDB" id="A0A9X3ES32"/>
<comment type="caution">
    <text evidence="1">The sequence shown here is derived from an EMBL/GenBank/DDBJ whole genome shotgun (WGS) entry which is preliminary data.</text>
</comment>
<evidence type="ECO:0000313" key="1">
    <source>
        <dbReference type="EMBL" id="MCY1008349.1"/>
    </source>
</evidence>
<protein>
    <submittedName>
        <fullName evidence="1">Uncharacterized protein</fullName>
    </submittedName>
</protein>
<name>A0A9X3ES32_9BACT</name>
<dbReference type="EMBL" id="JAPNKE010000002">
    <property type="protein sequence ID" value="MCY1008349.1"/>
    <property type="molecule type" value="Genomic_DNA"/>
</dbReference>
<dbReference type="RefSeq" id="WP_267770982.1">
    <property type="nucleotide sequence ID" value="NZ_JAPNKE010000002.1"/>
</dbReference>
<accession>A0A9X3ES32</accession>
<gene>
    <name evidence="1" type="ORF">OV079_22880</name>
</gene>
<proteinExistence type="predicted"/>
<organism evidence="1 2">
    <name type="scientific">Nannocystis pusilla</name>
    <dbReference type="NCBI Taxonomy" id="889268"/>
    <lineage>
        <taxon>Bacteria</taxon>
        <taxon>Pseudomonadati</taxon>
        <taxon>Myxococcota</taxon>
        <taxon>Polyangia</taxon>
        <taxon>Nannocystales</taxon>
        <taxon>Nannocystaceae</taxon>
        <taxon>Nannocystis</taxon>
    </lineage>
</organism>
<dbReference type="Proteomes" id="UP001150924">
    <property type="component" value="Unassembled WGS sequence"/>
</dbReference>
<sequence length="59" mass="6665">MPLRTDDPPQLRRLIRDGALTLTVGCAPWSDWCTLELTRACEDVLARFAVGRDDLSFET</sequence>
<keyword evidence="2" id="KW-1185">Reference proteome</keyword>
<reference evidence="1" key="1">
    <citation type="submission" date="2022-11" db="EMBL/GenBank/DDBJ databases">
        <title>Minimal conservation of predation-associated metabolite biosynthetic gene clusters underscores biosynthetic potential of Myxococcota including descriptions for ten novel species: Archangium lansinium sp. nov., Myxococcus landrumus sp. nov., Nannocystis bai.</title>
        <authorList>
            <person name="Ahearne A."/>
            <person name="Stevens C."/>
            <person name="Phillips K."/>
        </authorList>
    </citation>
    <scope>NUCLEOTIDE SEQUENCE</scope>
    <source>
        <strain evidence="1">Na p29</strain>
    </source>
</reference>